<dbReference type="CDD" id="cd03404">
    <property type="entry name" value="SPFH_HflK"/>
    <property type="match status" value="1"/>
</dbReference>
<dbReference type="GO" id="GO:0008233">
    <property type="term" value="F:peptidase activity"/>
    <property type="evidence" value="ECO:0007669"/>
    <property type="project" value="UniProtKB-KW"/>
</dbReference>
<keyword evidence="4 6" id="KW-1133">Transmembrane helix</keyword>
<comment type="subcellular location">
    <subcellularLocation>
        <location evidence="1">Membrane</location>
        <topology evidence="1">Single-pass membrane protein</topology>
    </subcellularLocation>
</comment>
<proteinExistence type="inferred from homology"/>
<dbReference type="SMART" id="SM00244">
    <property type="entry name" value="PHB"/>
    <property type="match status" value="1"/>
</dbReference>
<dbReference type="AlphaFoldDB" id="A0A6P1ZMT4"/>
<dbReference type="InterPro" id="IPR036013">
    <property type="entry name" value="Band_7/SPFH_dom_sf"/>
</dbReference>
<evidence type="ECO:0000256" key="3">
    <source>
        <dbReference type="ARBA" id="ARBA00022692"/>
    </source>
</evidence>
<dbReference type="PANTHER" id="PTHR43327:SF2">
    <property type="entry name" value="MODULATOR OF FTSH PROTEASE HFLK"/>
    <property type="match status" value="1"/>
</dbReference>
<protein>
    <recommendedName>
        <fullName evidence="6">Protein HflK</fullName>
    </recommendedName>
</protein>
<dbReference type="NCBIfam" id="TIGR01933">
    <property type="entry name" value="hflK"/>
    <property type="match status" value="1"/>
</dbReference>
<evidence type="ECO:0000313" key="9">
    <source>
        <dbReference type="EMBL" id="QJT08931.1"/>
    </source>
</evidence>
<dbReference type="Proteomes" id="UP000434052">
    <property type="component" value="Unassembled WGS sequence"/>
</dbReference>
<keyword evidence="3 6" id="KW-0812">Transmembrane</keyword>
<dbReference type="PANTHER" id="PTHR43327">
    <property type="entry name" value="STOMATIN-LIKE PROTEIN 2, MITOCHONDRIAL"/>
    <property type="match status" value="1"/>
</dbReference>
<feature type="transmembrane region" description="Helical" evidence="6">
    <location>
        <begin position="47"/>
        <end position="68"/>
    </location>
</feature>
<reference evidence="10 11" key="1">
    <citation type="submission" date="2018-06" db="EMBL/GenBank/DDBJ databases">
        <title>Complete genome of Desulfovibrio marinus P48SEP.</title>
        <authorList>
            <person name="Crispim J.S."/>
            <person name="Vidigal P.M.P."/>
            <person name="Silva L.C.F."/>
            <person name="Araujo L.C."/>
            <person name="Laguardia C.N."/>
            <person name="Dias R.S."/>
            <person name="Sousa M.P."/>
            <person name="Paula S.O."/>
            <person name="Silva C."/>
        </authorList>
    </citation>
    <scope>NUCLEOTIDE SEQUENCE [LARGE SCALE GENOMIC DNA]</scope>
    <source>
        <strain evidence="10 11">P48SEP</strain>
    </source>
</reference>
<evidence type="ECO:0000313" key="11">
    <source>
        <dbReference type="Proteomes" id="UP000434052"/>
    </source>
</evidence>
<evidence type="ECO:0000256" key="7">
    <source>
        <dbReference type="SAM" id="MobiDB-lite"/>
    </source>
</evidence>
<name>A0A6P1ZMT4_9BACT</name>
<evidence type="ECO:0000256" key="4">
    <source>
        <dbReference type="ARBA" id="ARBA00022989"/>
    </source>
</evidence>
<keyword evidence="12" id="KW-1185">Reference proteome</keyword>
<keyword evidence="10" id="KW-0645">Protease</keyword>
<evidence type="ECO:0000313" key="12">
    <source>
        <dbReference type="Proteomes" id="UP000503251"/>
    </source>
</evidence>
<dbReference type="Gene3D" id="3.30.479.30">
    <property type="entry name" value="Band 7 domain"/>
    <property type="match status" value="1"/>
</dbReference>
<evidence type="ECO:0000256" key="2">
    <source>
        <dbReference type="ARBA" id="ARBA00006971"/>
    </source>
</evidence>
<dbReference type="EMBL" id="QMIF01000001">
    <property type="protein sequence ID" value="TVM36649.1"/>
    <property type="molecule type" value="Genomic_DNA"/>
</dbReference>
<organism evidence="10 11">
    <name type="scientific">Oceanidesulfovibrio marinus</name>
    <dbReference type="NCBI Taxonomy" id="370038"/>
    <lineage>
        <taxon>Bacteria</taxon>
        <taxon>Pseudomonadati</taxon>
        <taxon>Thermodesulfobacteriota</taxon>
        <taxon>Desulfovibrionia</taxon>
        <taxon>Desulfovibrionales</taxon>
        <taxon>Desulfovibrionaceae</taxon>
        <taxon>Oceanidesulfovibrio</taxon>
    </lineage>
</organism>
<dbReference type="OrthoDB" id="9779595at2"/>
<feature type="compositionally biased region" description="Gly residues" evidence="7">
    <location>
        <begin position="16"/>
        <end position="25"/>
    </location>
</feature>
<dbReference type="EMBL" id="CP039543">
    <property type="protein sequence ID" value="QJT08931.1"/>
    <property type="molecule type" value="Genomic_DNA"/>
</dbReference>
<feature type="region of interest" description="Disordered" evidence="7">
    <location>
        <begin position="337"/>
        <end position="364"/>
    </location>
</feature>
<dbReference type="Proteomes" id="UP000503251">
    <property type="component" value="Chromosome"/>
</dbReference>
<keyword evidence="10" id="KW-0378">Hydrolase</keyword>
<sequence length="364" mass="40751">MNWDWDKLSEKKRRQTGGGSSGGGPEPTRPEWDISDKLEHFRNFKFPFGKVIIVLVVLAWLVSGFYIVQPGEVGVVLRFGEYNRTTGEGPHLHYPFPIETVMTPNVEQIRRVVVGVPGAGTAGQDESSMLTGDENIVNVEFVVQYKIKDAENYLFNVAGPDATVKSASETAMREVIGFSKIDAALTDGKFKIQNDTRDLLQEILNRYQTGLQVVAVKLQDVTPPREVVDAFKDVASAREDRVRFINEAEAYRNDITPKARGRAAEMVNQADAYKQTQIRESKGEAQRFLSVLTEYKKAEDVTRTRLYLETMENIYSNPNTEKIIVSKENMERVLPLLPLGSGNSGFPKGQTQPSTQNQMQGGQQ</sequence>
<dbReference type="RefSeq" id="WP_144233687.1">
    <property type="nucleotide sequence ID" value="NZ_CP039543.1"/>
</dbReference>
<feature type="region of interest" description="Disordered" evidence="7">
    <location>
        <begin position="1"/>
        <end position="32"/>
    </location>
</feature>
<dbReference type="InterPro" id="IPR050710">
    <property type="entry name" value="Band7/mec-2_domain"/>
</dbReference>
<dbReference type="GO" id="GO:0016020">
    <property type="term" value="C:membrane"/>
    <property type="evidence" value="ECO:0007669"/>
    <property type="project" value="UniProtKB-SubCell"/>
</dbReference>
<evidence type="ECO:0000313" key="10">
    <source>
        <dbReference type="EMBL" id="TVM36649.1"/>
    </source>
</evidence>
<comment type="subunit">
    <text evidence="6">HflC and HflK may interact to form a multimeric complex.</text>
</comment>
<dbReference type="InterPro" id="IPR010201">
    <property type="entry name" value="HflK"/>
</dbReference>
<evidence type="ECO:0000259" key="8">
    <source>
        <dbReference type="SMART" id="SM00244"/>
    </source>
</evidence>
<comment type="similarity">
    <text evidence="2 6">Belongs to the band 7/mec-2 family. HflK subfamily.</text>
</comment>
<feature type="domain" description="Band 7" evidence="8">
    <location>
        <begin position="63"/>
        <end position="235"/>
    </location>
</feature>
<dbReference type="Pfam" id="PF01145">
    <property type="entry name" value="Band_7"/>
    <property type="match status" value="1"/>
</dbReference>
<comment type="function">
    <text evidence="6">HflC and HflK could encode or regulate a protease.</text>
</comment>
<accession>A0A6P1ZMT4</accession>
<gene>
    <name evidence="10" type="primary">hflK</name>
    <name evidence="10" type="ORF">DQK91_01640</name>
    <name evidence="9" type="ORF">E8L03_08305</name>
</gene>
<evidence type="ECO:0000256" key="5">
    <source>
        <dbReference type="ARBA" id="ARBA00023136"/>
    </source>
</evidence>
<keyword evidence="5 6" id="KW-0472">Membrane</keyword>
<evidence type="ECO:0000256" key="6">
    <source>
        <dbReference type="RuleBase" id="RU364113"/>
    </source>
</evidence>
<dbReference type="GO" id="GO:0006508">
    <property type="term" value="P:proteolysis"/>
    <property type="evidence" value="ECO:0007669"/>
    <property type="project" value="UniProtKB-KW"/>
</dbReference>
<dbReference type="SUPFAM" id="SSF117892">
    <property type="entry name" value="Band 7/SPFH domain"/>
    <property type="match status" value="1"/>
</dbReference>
<reference evidence="9 12" key="2">
    <citation type="submission" date="2019-04" db="EMBL/GenBank/DDBJ databases">
        <title>Isolation and culture of sulfate reducing bacteria from the cold seep of the South China Sea.</title>
        <authorList>
            <person name="Sun C."/>
            <person name="Liu R."/>
        </authorList>
    </citation>
    <scope>NUCLEOTIDE SEQUENCE [LARGE SCALE GENOMIC DNA]</scope>
    <source>
        <strain evidence="9 12">CS1</strain>
    </source>
</reference>
<feature type="compositionally biased region" description="Polar residues" evidence="7">
    <location>
        <begin position="349"/>
        <end position="364"/>
    </location>
</feature>
<dbReference type="InterPro" id="IPR001107">
    <property type="entry name" value="Band_7"/>
</dbReference>
<evidence type="ECO:0000256" key="1">
    <source>
        <dbReference type="ARBA" id="ARBA00004167"/>
    </source>
</evidence>